<dbReference type="EMBL" id="JBHTIS010000701">
    <property type="protein sequence ID" value="MFD1046554.1"/>
    <property type="molecule type" value="Genomic_DNA"/>
</dbReference>
<dbReference type="InterPro" id="IPR001387">
    <property type="entry name" value="Cro/C1-type_HTH"/>
</dbReference>
<dbReference type="SUPFAM" id="SSF47413">
    <property type="entry name" value="lambda repressor-like DNA-binding domains"/>
    <property type="match status" value="1"/>
</dbReference>
<keyword evidence="3" id="KW-1185">Reference proteome</keyword>
<dbReference type="Pfam" id="PF19054">
    <property type="entry name" value="DUF5753"/>
    <property type="match status" value="1"/>
</dbReference>
<protein>
    <submittedName>
        <fullName evidence="2">Helix-turn-helix domain-containing protein</fullName>
    </submittedName>
</protein>
<evidence type="ECO:0000313" key="3">
    <source>
        <dbReference type="Proteomes" id="UP001597045"/>
    </source>
</evidence>
<dbReference type="SMART" id="SM00530">
    <property type="entry name" value="HTH_XRE"/>
    <property type="match status" value="1"/>
</dbReference>
<dbReference type="PROSITE" id="PS50943">
    <property type="entry name" value="HTH_CROC1"/>
    <property type="match status" value="1"/>
</dbReference>
<feature type="domain" description="HTH cro/C1-type" evidence="1">
    <location>
        <begin position="17"/>
        <end position="71"/>
    </location>
</feature>
<evidence type="ECO:0000313" key="2">
    <source>
        <dbReference type="EMBL" id="MFD1046554.1"/>
    </source>
</evidence>
<dbReference type="Gene3D" id="1.10.260.40">
    <property type="entry name" value="lambda repressor-like DNA-binding domains"/>
    <property type="match status" value="1"/>
</dbReference>
<proteinExistence type="predicted"/>
<reference evidence="3" key="1">
    <citation type="journal article" date="2019" name="Int. J. Syst. Evol. Microbiol.">
        <title>The Global Catalogue of Microorganisms (GCM) 10K type strain sequencing project: providing services to taxonomists for standard genome sequencing and annotation.</title>
        <authorList>
            <consortium name="The Broad Institute Genomics Platform"/>
            <consortium name="The Broad Institute Genome Sequencing Center for Infectious Disease"/>
            <person name="Wu L."/>
            <person name="Ma J."/>
        </authorList>
    </citation>
    <scope>NUCLEOTIDE SEQUENCE [LARGE SCALE GENOMIC DNA]</scope>
    <source>
        <strain evidence="3">JCM 31486</strain>
    </source>
</reference>
<evidence type="ECO:0000259" key="1">
    <source>
        <dbReference type="PROSITE" id="PS50943"/>
    </source>
</evidence>
<dbReference type="InterPro" id="IPR043917">
    <property type="entry name" value="DUF5753"/>
</dbReference>
<dbReference type="Proteomes" id="UP001597045">
    <property type="component" value="Unassembled WGS sequence"/>
</dbReference>
<name>A0ABW3MB95_9PSEU</name>
<gene>
    <name evidence="2" type="ORF">ACFQ1S_13825</name>
</gene>
<accession>A0ABW3MB95</accession>
<dbReference type="InterPro" id="IPR010982">
    <property type="entry name" value="Lambda_DNA-bd_dom_sf"/>
</dbReference>
<dbReference type="CDD" id="cd00093">
    <property type="entry name" value="HTH_XRE"/>
    <property type="match status" value="1"/>
</dbReference>
<dbReference type="Pfam" id="PF13560">
    <property type="entry name" value="HTH_31"/>
    <property type="match status" value="1"/>
</dbReference>
<comment type="caution">
    <text evidence="2">The sequence shown here is derived from an EMBL/GenBank/DDBJ whole genome shotgun (WGS) entry which is preliminary data.</text>
</comment>
<organism evidence="2 3">
    <name type="scientific">Kibdelosporangium lantanae</name>
    <dbReference type="NCBI Taxonomy" id="1497396"/>
    <lineage>
        <taxon>Bacteria</taxon>
        <taxon>Bacillati</taxon>
        <taxon>Actinomycetota</taxon>
        <taxon>Actinomycetes</taxon>
        <taxon>Pseudonocardiales</taxon>
        <taxon>Pseudonocardiaceae</taxon>
        <taxon>Kibdelosporangium</taxon>
    </lineage>
</organism>
<sequence>MGRARQTFERRQLGLTLRRLRERAEHTQQAAADAIGRVRSRIVELEEGKGTLNQTDLKALLNFYEVQPDTLKTVLALGVKARRRQRNRPYIDQLPDSYLRFADLEASASEIRVFESGLVPGLLQSPEYMQAVIREGDGIWWDQLEGEPDDRISFRQDRQTRTWDTSTSRVFHFVIAEEALRSNVGGDPAVMRAQLRHILTLLTERDNLTIQVLPQNTPSNPVRGGGFSLFLFGDRALPVGVAHVVFGPEQYFDDPVDTAALDRAFTRLRDELALDGTKSAIAIRSILEGLPDPRWSNAPGPR</sequence>